<gene>
    <name evidence="1" type="ORF">CUMW_290040</name>
</gene>
<dbReference type="Proteomes" id="UP000236630">
    <property type="component" value="Unassembled WGS sequence"/>
</dbReference>
<sequence length="33" mass="3567">MEALVVALRVLYQHSRGGNLSSSNNLMTFTSIG</sequence>
<reference evidence="1 2" key="1">
    <citation type="journal article" date="2017" name="Front. Genet.">
        <title>Draft sequencing of the heterozygous diploid genome of Satsuma (Citrus unshiu Marc.) using a hybrid assembly approach.</title>
        <authorList>
            <person name="Shimizu T."/>
            <person name="Tanizawa Y."/>
            <person name="Mochizuki T."/>
            <person name="Nagasaki H."/>
            <person name="Yoshioka T."/>
            <person name="Toyoda A."/>
            <person name="Fujiyama A."/>
            <person name="Kaminuma E."/>
            <person name="Nakamura Y."/>
        </authorList>
    </citation>
    <scope>NUCLEOTIDE SEQUENCE [LARGE SCALE GENOMIC DNA]</scope>
    <source>
        <strain evidence="2">cv. Miyagawa wase</strain>
    </source>
</reference>
<accession>A0A2H5QYZ6</accession>
<dbReference type="EMBL" id="BDQV01017949">
    <property type="protein sequence ID" value="GAY69505.1"/>
    <property type="molecule type" value="Genomic_DNA"/>
</dbReference>
<keyword evidence="2" id="KW-1185">Reference proteome</keyword>
<dbReference type="AlphaFoldDB" id="A0A2H5QYZ6"/>
<protein>
    <submittedName>
        <fullName evidence="1">Uncharacterized protein</fullName>
    </submittedName>
</protein>
<name>A0A2H5QYZ6_CITUN</name>
<proteinExistence type="predicted"/>
<organism evidence="1 2">
    <name type="scientific">Citrus unshiu</name>
    <name type="common">Satsuma mandarin</name>
    <name type="synonym">Citrus nobilis var. unshiu</name>
    <dbReference type="NCBI Taxonomy" id="55188"/>
    <lineage>
        <taxon>Eukaryota</taxon>
        <taxon>Viridiplantae</taxon>
        <taxon>Streptophyta</taxon>
        <taxon>Embryophyta</taxon>
        <taxon>Tracheophyta</taxon>
        <taxon>Spermatophyta</taxon>
        <taxon>Magnoliopsida</taxon>
        <taxon>eudicotyledons</taxon>
        <taxon>Gunneridae</taxon>
        <taxon>Pentapetalae</taxon>
        <taxon>rosids</taxon>
        <taxon>malvids</taxon>
        <taxon>Sapindales</taxon>
        <taxon>Rutaceae</taxon>
        <taxon>Aurantioideae</taxon>
        <taxon>Citrus</taxon>
    </lineage>
</organism>
<evidence type="ECO:0000313" key="1">
    <source>
        <dbReference type="EMBL" id="GAY69505.1"/>
    </source>
</evidence>
<comment type="caution">
    <text evidence="1">The sequence shown here is derived from an EMBL/GenBank/DDBJ whole genome shotgun (WGS) entry which is preliminary data.</text>
</comment>
<evidence type="ECO:0000313" key="2">
    <source>
        <dbReference type="Proteomes" id="UP000236630"/>
    </source>
</evidence>